<evidence type="ECO:0000256" key="4">
    <source>
        <dbReference type="ARBA" id="ARBA00023315"/>
    </source>
</evidence>
<evidence type="ECO:0000256" key="5">
    <source>
        <dbReference type="SAM" id="MobiDB-lite"/>
    </source>
</evidence>
<dbReference type="PATRIC" id="fig|1261066.4.peg.1255"/>
<dbReference type="Proteomes" id="UP000014521">
    <property type="component" value="Unassembled WGS sequence"/>
</dbReference>
<dbReference type="HOGENOM" id="CLU_013985_23_3_11"/>
<dbReference type="EMBL" id="ATJJ01000145">
    <property type="protein sequence ID" value="EPI45330.1"/>
    <property type="molecule type" value="Genomic_DNA"/>
</dbReference>
<dbReference type="PANTHER" id="PTHR43420">
    <property type="entry name" value="ACETYLTRANSFERASE"/>
    <property type="match status" value="1"/>
</dbReference>
<protein>
    <submittedName>
        <fullName evidence="7">Ribosomal-protein-alanine acetyltransferase</fullName>
    </submittedName>
</protein>
<evidence type="ECO:0000256" key="1">
    <source>
        <dbReference type="ARBA" id="ARBA00005395"/>
    </source>
</evidence>
<comment type="similarity">
    <text evidence="1">Belongs to the acetyltransferase family. RimI subfamily.</text>
</comment>
<comment type="caution">
    <text evidence="7">The sequence shown here is derived from an EMBL/GenBank/DDBJ whole genome shotgun (WGS) entry which is preliminary data.</text>
</comment>
<dbReference type="PANTHER" id="PTHR43420:SF44">
    <property type="entry name" value="ACETYLTRANSFERASE YPEA"/>
    <property type="match status" value="1"/>
</dbReference>
<reference evidence="7 8" key="1">
    <citation type="submission" date="2013-06" db="EMBL/GenBank/DDBJ databases">
        <authorList>
            <person name="Weinstock G."/>
            <person name="Sodergren E."/>
            <person name="Lobos E.A."/>
            <person name="Fulton L."/>
            <person name="Fulton R."/>
            <person name="Courtney L."/>
            <person name="Fronick C."/>
            <person name="O'Laughlin M."/>
            <person name="Godfrey J."/>
            <person name="Wilson R.M."/>
            <person name="Miner T."/>
            <person name="Farmer C."/>
            <person name="Delehaunty K."/>
            <person name="Cordes M."/>
            <person name="Minx P."/>
            <person name="Tomlinson C."/>
            <person name="Chen J."/>
            <person name="Wollam A."/>
            <person name="Pepin K.H."/>
            <person name="Bhonagiri V."/>
            <person name="Zhang X."/>
            <person name="Warren W."/>
            <person name="Mitreva M."/>
            <person name="Mardis E.R."/>
            <person name="Wilson R.K."/>
        </authorList>
    </citation>
    <scope>NUCLEOTIDE SEQUENCE [LARGE SCALE GENOMIC DNA]</scope>
    <source>
        <strain evidence="7 8">JCP8108</strain>
    </source>
</reference>
<evidence type="ECO:0000256" key="2">
    <source>
        <dbReference type="ARBA" id="ARBA00022490"/>
    </source>
</evidence>
<name>S4GMH5_GARVA</name>
<dbReference type="CDD" id="cd04301">
    <property type="entry name" value="NAT_SF"/>
    <property type="match status" value="1"/>
</dbReference>
<dbReference type="InterPro" id="IPR050680">
    <property type="entry name" value="YpeA/RimI_acetyltransf"/>
</dbReference>
<organism evidence="7 8">
    <name type="scientific">Gardnerella vaginalis JCP8108</name>
    <dbReference type="NCBI Taxonomy" id="1261066"/>
    <lineage>
        <taxon>Bacteria</taxon>
        <taxon>Bacillati</taxon>
        <taxon>Actinomycetota</taxon>
        <taxon>Actinomycetes</taxon>
        <taxon>Bifidobacteriales</taxon>
        <taxon>Bifidobacteriaceae</taxon>
        <taxon>Gardnerella</taxon>
    </lineage>
</organism>
<keyword evidence="3 7" id="KW-0808">Transferase</keyword>
<dbReference type="PROSITE" id="PS51186">
    <property type="entry name" value="GNAT"/>
    <property type="match status" value="1"/>
</dbReference>
<evidence type="ECO:0000313" key="7">
    <source>
        <dbReference type="EMBL" id="EPI45330.1"/>
    </source>
</evidence>
<feature type="domain" description="N-acetyltransferase" evidence="6">
    <location>
        <begin position="23"/>
        <end position="177"/>
    </location>
</feature>
<feature type="region of interest" description="Disordered" evidence="5">
    <location>
        <begin position="184"/>
        <end position="208"/>
    </location>
</feature>
<accession>S4GMH5</accession>
<gene>
    <name evidence="7" type="ORF">HMPREF1581_01429</name>
</gene>
<dbReference type="SUPFAM" id="SSF55729">
    <property type="entry name" value="Acyl-CoA N-acyltransferases (Nat)"/>
    <property type="match status" value="1"/>
</dbReference>
<dbReference type="InterPro" id="IPR016181">
    <property type="entry name" value="Acyl_CoA_acyltransferase"/>
</dbReference>
<dbReference type="GO" id="GO:0008080">
    <property type="term" value="F:N-acetyltransferase activity"/>
    <property type="evidence" value="ECO:0007669"/>
    <property type="project" value="InterPro"/>
</dbReference>
<dbReference type="RefSeq" id="WP_016825110.1">
    <property type="nucleotide sequence ID" value="NZ_KE347285.1"/>
</dbReference>
<sequence length="208" mass="23122">MIVDITCSKYPACASNKKSCAIEKIDSANSATIVSQIAKIEADLFGSGCWNKNMILQELQAPMRAYYAYIDENANTDTNTDTVAGYAGFWFDGDDAQIMTIGVAKEYQKQGIASNLLKTMIENAKSIGAKRMLLEVKVNNNPALKLYKKFGFTKMGLRKRYYMPEGIDAYTMCAQIEDLDDLENLESSKSLEESSEAYNSAKSEENND</sequence>
<dbReference type="InterPro" id="IPR006464">
    <property type="entry name" value="AcTrfase_RimI/Ard1"/>
</dbReference>
<keyword evidence="2" id="KW-0963">Cytoplasm</keyword>
<evidence type="ECO:0000313" key="8">
    <source>
        <dbReference type="Proteomes" id="UP000014521"/>
    </source>
</evidence>
<dbReference type="AlphaFoldDB" id="S4GMH5"/>
<dbReference type="NCBIfam" id="TIGR01575">
    <property type="entry name" value="rimI"/>
    <property type="match status" value="1"/>
</dbReference>
<evidence type="ECO:0000256" key="3">
    <source>
        <dbReference type="ARBA" id="ARBA00022679"/>
    </source>
</evidence>
<keyword evidence="4" id="KW-0012">Acyltransferase</keyword>
<dbReference type="Pfam" id="PF00583">
    <property type="entry name" value="Acetyltransf_1"/>
    <property type="match status" value="1"/>
</dbReference>
<dbReference type="InterPro" id="IPR000182">
    <property type="entry name" value="GNAT_dom"/>
</dbReference>
<dbReference type="Gene3D" id="3.40.630.30">
    <property type="match status" value="1"/>
</dbReference>
<evidence type="ECO:0000259" key="6">
    <source>
        <dbReference type="PROSITE" id="PS51186"/>
    </source>
</evidence>
<proteinExistence type="inferred from homology"/>